<evidence type="ECO:0000256" key="2">
    <source>
        <dbReference type="ARBA" id="ARBA00022761"/>
    </source>
</evidence>
<dbReference type="InterPro" id="IPR015816">
    <property type="entry name" value="Vitellinogen_b-sht_N"/>
</dbReference>
<dbReference type="Gene3D" id="2.30.230.10">
    <property type="entry name" value="Lipovitellin, beta-sheet shell regions, chain A"/>
    <property type="match status" value="1"/>
</dbReference>
<sequence>MHLGWLLLLQAVIASAVAYNNNKRHANASNDACAKACTGVSSALKYDVGRSYVFDVNSRTILKIGEGRDTDVIQNAQAHISIHSSCEFSLKLTQTSLKGMDVGSDWSSILERSSLRFAFDNGEVKAICPHDTDPVWAVNIKRAILSSFQTIFEGTRETDISGDCPVSIERQETNEILNLKTIKQLNECYREHDIAGVRTIPYRMKSKIQVSSMMEAKQTCERQIAHHNLQQVTCTEDYHVISPFDEGNRGALHVEQTLRAVGIANALSQELFKERTSIIFDHTDDNFDIKNSPQHAKQIIDELCRSDDRVNSDAAYYFADLISNLRGLSVEEISSIANLQCDAFTDALAACASHACLQQLANLINSGVASESVYFSLALLSKPKKGIMDSVAAFIEKVPLHGLLAISSLVQSYCIAHPMCAAESTVQHIIHSISSKLPPGCNVGQQFEEIKKAVIVLKSIGNIGYEEHSLSTILGCIISDRISNEIKVAAINALRRKPCNHQRNNKIIELFRDQKANTEVRIISFRQLMECANDEILEIIIEQLNNETMNQVGSYVWSYLNAKKRSTNPGLRSLQHILKRFHIPQRYNLDLIRFSRYHELGYFDRENNYGGHMDTSVLLVPKGYIPREIAFNFTVHLFGKSVNILEIGARTEGLEKAEEELFGPDGYISNPNGYVFREKRFQSRYPKLNHLQELHRRRKNDIEDSIRMTFYIRMFGDDLYYYGFQKDQHQLLDVVKESIEFNKVLEKLIEEKTRKLSRYMLLFELSQTLPTLSGLSLQLLTNVSLATKIDGKLKLNLAHLLLRKADANGLLDLRPSISIASGGAILLRTGHVVSGAMITSSLHVATSIVQSLEMNEGRRLFVKIDVPHKDLLIAKIHNDITKIESNRHQSFIAERHIREAMKRHYCSGDTLAKILGIQACFDLHGNFPIMKGNIKIEKVDQGLSSYQFLIERTNGRGEQKLLISIDTPGSTINRKIETDFEISIPRKKFKLGITAPFKTIVLDGNLQQMEQLQNYATNLQLIMDDKTYMLDGILKATKIEERNLYKLNAKNVAKSVTTAEIVAELQYSIVKPYAMVNFHLEKIFNKPFIFKILINPEAPKYEGKLEYSGPNFNGKLDTSIIHQGMIDLKGTLSGEYQIDNQSKRTLEIGFEQAFQKRGTNHHFKHAIHADSTAFNKIDFQILSDRTGNDMKNLLEATYFGKKLMANLDVTRGPNNIYDAIGIIKCDQFGIDTKANVIYQNRFPLQFMLNIDIEMPKISNIHASAEYTVKIDPKWNFKGNILLRYPGHEIALKKQIDEVSGGQYKMETNLQWDPNGKIDAISDVVFRPRENEYTIESTANIAGVNEPIIFRKHIKYHFDNYNIQLQAKQGGQTIYDLNAILVGQFGDQQRLNFNINSEKFEPRINYHMTAEFQPSVNSITALATIRKDGQHLGTGNIIMPRKFNLPDQQYRGEFSWIYQNKSRKVAIDYKHTYGSFHAVKVESDDKFSLNMQFDHQNDKMILKCDLDKDHIRTISMVLSTTPFRWDFFEIIGNLNTDAPLQRRSIRMKTAFLYRIDQANVEGLFEINGKRYATEGHWRKALHDIDKHYIYAGRFEIPQGQISLEQQLEVRNIITIRKAKTIFELIGAEKMFNLTNEFGCNDASFSTATNLIGSGIVLKHTIAYNYKDGQRTLKKHLKYNEREINMDAVTIYRDREVKVDITASSTFEMIQYGKVMFDCRKGNIFWNCDAESNINNQYVIKGHESLSLQNTDIGYLVKLGNVMNNEGKIQFNIDNQASKYNANAMLRRAENVYNLEMDINDNRGVVKLQTPTHAINNAQIRITRKGPTEFEVNTEGGNNGRIYAHVKTGDYDKLLKIQITEIPESFQLHLENSLTGDKQKLIAELKLDPLGQKRIYGVENEIEGEGEKFRALRLTLKQPIRVINIDILRPAQNKYALSIQPNVGGRRHPTVAEMTYQRMTDGYHWEGSISDQALQTPLTAKIVYKKDEQDKYNYRLDLQTEFAYSNEQSKLFTNSFHLHRSIIKERIIKRDNDRRQDDNVRFVIEFKSIHLASNLNTRLWTKIDRRKVGKAVIPVHTTFGLETKNMQHQPVEYSLETKTDAIKFTEFQLKSPNSVLKAKIDKINDKHYKLEFYENSQRPFVVGELNLHDNGAIFEYRNEKSQEIKLHASALKLNDYEGKIDVWHSEASKKIQDARLLLQKKTKETVSKSNEFHQCLFVRDALLPLFSSHNQIANDVVKTLDGAIKEWTVELRNFTTELDAEYADLVNEIESNYEIIKEAILVAYDQTYQEMEEFVKITSSGDFIHRLQQLIDDKNDIQREIMDALRPIMDLINQLYNEVDDLQQNTAVIIDRLEDILKLKDLRRALEEYKENFERTDIIQTILYEIRKLSYQYQLPELERTIVDIEVNRGRYEGEALKIYKKIKDFLLDKITVSILSKVTNAIFESLDDIQIRQKWQEIIDYFRGKITANEIVKQFWRQYIPTYKRLSPGEYELQVTVPYGASSLGEILSILHPQYFIALKSAMIESLGLSLKDQEFMQSLSDTIYTYKSTKLNPWKMMSLHESIAYIIDGDRFISFDGRVFAFHARCEYLLASDLHTQRFALIAIFSSQGRLDSIKIELRGEEVHINGAPISMPWQKIDSIDGAVLISVYRKDHWTTLKTYEGLCVRCNSKYDICEIILPGRMHGRSNGLLGSNDNEPSNDYDLVDNTPNDQLNVLAEHWAINGACGVNEARDLTYRDDDRCQEYFQSSDSPLQRCFTQIRSKPFEQICSNGGKQQHCTATSAYLQICSYAGIITVLPHECVKCDGDLHLDDERKIEKSVIEHDVVFVVEETKCMDYHKDKIAKMVQKIDQEQRSVRFGWVGFGGEGVHHEPLVHYEQDEALFDVSNFIKQTQQTFEPISRIDTPHSCPKKAIEFTVKHFPFRFASVKSIVLVMCRKCMPRGHTKMLDMLLEQDITMHLLTLSKFKTSDGSKIIGMDAKQLLDEYGAQIGQRTSLLQPHDSCSIVAQQTFGTVFSLKHGSMVAASRITPKRESYCFNCQCTIDRLFAHNVCRPCETTEPAELASYRMIDSEPDNDLQLLDMLA</sequence>
<dbReference type="Pfam" id="PF09172">
    <property type="entry name" value="Vit_open_b-sht"/>
    <property type="match status" value="1"/>
</dbReference>
<evidence type="ECO:0000259" key="9">
    <source>
        <dbReference type="PROSITE" id="PS51233"/>
    </source>
</evidence>
<evidence type="ECO:0000256" key="4">
    <source>
        <dbReference type="ARBA" id="ARBA00023180"/>
    </source>
</evidence>
<name>A0A8J2PXC3_9BILA</name>
<evidence type="ECO:0000256" key="7">
    <source>
        <dbReference type="SAM" id="SignalP"/>
    </source>
</evidence>
<feature type="chain" id="PRO_5035298393" description="Vitellogenin" evidence="7">
    <location>
        <begin position="19"/>
        <end position="3082"/>
    </location>
</feature>
<dbReference type="GO" id="GO:0045735">
    <property type="term" value="F:nutrient reservoir activity"/>
    <property type="evidence" value="ECO:0007669"/>
    <property type="project" value="UniProtKB-KW"/>
</dbReference>
<feature type="domain" description="VWFD" evidence="9">
    <location>
        <begin position="2562"/>
        <end position="2726"/>
    </location>
</feature>
<dbReference type="EMBL" id="CAKAEH010001703">
    <property type="protein sequence ID" value="CAG9538789.1"/>
    <property type="molecule type" value="Genomic_DNA"/>
</dbReference>
<dbReference type="SUPFAM" id="SSF48431">
    <property type="entry name" value="Lipovitellin-phosvitin complex, superhelical domain"/>
    <property type="match status" value="1"/>
</dbReference>
<evidence type="ECO:0000256" key="6">
    <source>
        <dbReference type="SAM" id="Coils"/>
    </source>
</evidence>
<dbReference type="InterPro" id="IPR011030">
    <property type="entry name" value="Lipovitellin_superhlx_dom"/>
</dbReference>
<feature type="coiled-coil region" evidence="6">
    <location>
        <begin position="2350"/>
        <end position="2377"/>
    </location>
</feature>
<dbReference type="Proteomes" id="UP000746747">
    <property type="component" value="Unassembled WGS sequence"/>
</dbReference>
<dbReference type="InterPro" id="IPR001747">
    <property type="entry name" value="Vitellogenin_N"/>
</dbReference>
<dbReference type="InterPro" id="IPR001846">
    <property type="entry name" value="VWF_type-D"/>
</dbReference>
<dbReference type="InterPro" id="IPR015817">
    <property type="entry name" value="Vitellinogen_open_b-sht_sub1"/>
</dbReference>
<dbReference type="GO" id="GO:0005319">
    <property type="term" value="F:lipid transporter activity"/>
    <property type="evidence" value="ECO:0007669"/>
    <property type="project" value="InterPro"/>
</dbReference>
<accession>A0A8J2PXC3</accession>
<dbReference type="SMART" id="SM00638">
    <property type="entry name" value="LPD_N"/>
    <property type="match status" value="1"/>
</dbReference>
<protein>
    <recommendedName>
        <fullName evidence="12">Vitellogenin</fullName>
    </recommendedName>
</protein>
<organism evidence="10 11">
    <name type="scientific">Cercopithifilaria johnstoni</name>
    <dbReference type="NCBI Taxonomy" id="2874296"/>
    <lineage>
        <taxon>Eukaryota</taxon>
        <taxon>Metazoa</taxon>
        <taxon>Ecdysozoa</taxon>
        <taxon>Nematoda</taxon>
        <taxon>Chromadorea</taxon>
        <taxon>Rhabditida</taxon>
        <taxon>Spirurina</taxon>
        <taxon>Spiruromorpha</taxon>
        <taxon>Filarioidea</taxon>
        <taxon>Onchocercidae</taxon>
        <taxon>Cercopithifilaria</taxon>
    </lineage>
</organism>
<dbReference type="InterPro" id="IPR015819">
    <property type="entry name" value="Lipid_transp_b-sht_shell"/>
</dbReference>
<dbReference type="InterPro" id="IPR015255">
    <property type="entry name" value="Vitellinogen_open_b-sht"/>
</dbReference>
<dbReference type="PROSITE" id="PS51211">
    <property type="entry name" value="VITELLOGENIN"/>
    <property type="match status" value="1"/>
</dbReference>
<dbReference type="PANTHER" id="PTHR23345">
    <property type="entry name" value="VITELLOGENIN-RELATED"/>
    <property type="match status" value="1"/>
</dbReference>
<dbReference type="InterPro" id="IPR050733">
    <property type="entry name" value="Vitellogenin/Apolipophorin"/>
</dbReference>
<dbReference type="Gene3D" id="2.20.80.10">
    <property type="entry name" value="Lipovitellin-phosvitin complex, chain A, domain 4"/>
    <property type="match status" value="1"/>
</dbReference>
<keyword evidence="3" id="KW-1015">Disulfide bond</keyword>
<dbReference type="SMART" id="SM01169">
    <property type="entry name" value="DUF1943"/>
    <property type="match status" value="1"/>
</dbReference>
<reference evidence="10" key="1">
    <citation type="submission" date="2021-09" db="EMBL/GenBank/DDBJ databases">
        <authorList>
            <consortium name="Pathogen Informatics"/>
        </authorList>
    </citation>
    <scope>NUCLEOTIDE SEQUENCE</scope>
</reference>
<keyword evidence="1 7" id="KW-0732">Signal</keyword>
<dbReference type="PANTHER" id="PTHR23345:SF15">
    <property type="entry name" value="VITELLOGENIN 1-RELATED"/>
    <property type="match status" value="1"/>
</dbReference>
<dbReference type="Gene3D" id="1.25.10.20">
    <property type="entry name" value="Vitellinogen, superhelical"/>
    <property type="match status" value="1"/>
</dbReference>
<dbReference type="Pfam" id="PF01347">
    <property type="entry name" value="Vitellogenin_N"/>
    <property type="match status" value="1"/>
</dbReference>
<evidence type="ECO:0000259" key="8">
    <source>
        <dbReference type="PROSITE" id="PS51211"/>
    </source>
</evidence>
<proteinExistence type="predicted"/>
<dbReference type="Gene3D" id="2.20.50.20">
    <property type="entry name" value="Lipovitellin. Chain A, domain 3"/>
    <property type="match status" value="1"/>
</dbReference>
<dbReference type="PROSITE" id="PS51233">
    <property type="entry name" value="VWFD"/>
    <property type="match status" value="1"/>
</dbReference>
<comment type="caution">
    <text evidence="5">Lacks conserved residue(s) required for the propagation of feature annotation.</text>
</comment>
<comment type="caution">
    <text evidence="10">The sequence shown here is derived from an EMBL/GenBank/DDBJ whole genome shotgun (WGS) entry which is preliminary data.</text>
</comment>
<evidence type="ECO:0008006" key="12">
    <source>
        <dbReference type="Google" id="ProtNLM"/>
    </source>
</evidence>
<feature type="signal peptide" evidence="7">
    <location>
        <begin position="1"/>
        <end position="18"/>
    </location>
</feature>
<keyword evidence="11" id="KW-1185">Reference proteome</keyword>
<dbReference type="OrthoDB" id="6484170at2759"/>
<keyword evidence="2" id="KW-0758">Storage protein</keyword>
<gene>
    <name evidence="10" type="ORF">CJOHNSTONI_LOCUS8460</name>
</gene>
<evidence type="ECO:0000313" key="11">
    <source>
        <dbReference type="Proteomes" id="UP000746747"/>
    </source>
</evidence>
<keyword evidence="6" id="KW-0175">Coiled coil</keyword>
<evidence type="ECO:0000256" key="3">
    <source>
        <dbReference type="ARBA" id="ARBA00023157"/>
    </source>
</evidence>
<evidence type="ECO:0000256" key="5">
    <source>
        <dbReference type="PROSITE-ProRule" id="PRU00557"/>
    </source>
</evidence>
<evidence type="ECO:0000313" key="10">
    <source>
        <dbReference type="EMBL" id="CAG9538789.1"/>
    </source>
</evidence>
<dbReference type="SMART" id="SM00216">
    <property type="entry name" value="VWD"/>
    <property type="match status" value="1"/>
</dbReference>
<feature type="domain" description="Vitellogenin" evidence="8">
    <location>
        <begin position="46"/>
        <end position="629"/>
    </location>
</feature>
<dbReference type="SUPFAM" id="SSF56968">
    <property type="entry name" value="Lipovitellin-phosvitin complex, beta-sheet shell regions"/>
    <property type="match status" value="2"/>
</dbReference>
<keyword evidence="4" id="KW-0325">Glycoprotein</keyword>
<dbReference type="Pfam" id="PF00094">
    <property type="entry name" value="VWD"/>
    <property type="match status" value="1"/>
</dbReference>
<evidence type="ECO:0000256" key="1">
    <source>
        <dbReference type="ARBA" id="ARBA00022729"/>
    </source>
</evidence>